<comment type="caution">
    <text evidence="4">The sequence shown here is derived from an EMBL/GenBank/DDBJ whole genome shotgun (WGS) entry which is preliminary data.</text>
</comment>
<dbReference type="InterPro" id="IPR023393">
    <property type="entry name" value="START-like_dom_sf"/>
</dbReference>
<dbReference type="PANTHER" id="PTHR11092:SF0">
    <property type="entry name" value="EPIMERASE FAMILY PROTEIN SDR39U1"/>
    <property type="match status" value="1"/>
</dbReference>
<keyword evidence="5" id="KW-1185">Reference proteome</keyword>
<evidence type="ECO:0000259" key="2">
    <source>
        <dbReference type="Pfam" id="PF01370"/>
    </source>
</evidence>
<dbReference type="InterPro" id="IPR013549">
    <property type="entry name" value="DUF1731"/>
</dbReference>
<organism evidence="4 5">
    <name type="scientific">Tessaracoccus lubricantis</name>
    <dbReference type="NCBI Taxonomy" id="545543"/>
    <lineage>
        <taxon>Bacteria</taxon>
        <taxon>Bacillati</taxon>
        <taxon>Actinomycetota</taxon>
        <taxon>Actinomycetes</taxon>
        <taxon>Propionibacteriales</taxon>
        <taxon>Propionibacteriaceae</taxon>
        <taxon>Tessaracoccus</taxon>
    </lineage>
</organism>
<dbReference type="Gene3D" id="3.40.50.720">
    <property type="entry name" value="NAD(P)-binding Rossmann-like Domain"/>
    <property type="match status" value="1"/>
</dbReference>
<proteinExistence type="inferred from homology"/>
<evidence type="ECO:0000259" key="3">
    <source>
        <dbReference type="Pfam" id="PF08338"/>
    </source>
</evidence>
<dbReference type="Gene3D" id="3.30.530.20">
    <property type="match status" value="1"/>
</dbReference>
<dbReference type="InterPro" id="IPR010099">
    <property type="entry name" value="SDR39U1"/>
</dbReference>
<dbReference type="SUPFAM" id="SSF51735">
    <property type="entry name" value="NAD(P)-binding Rossmann-fold domains"/>
    <property type="match status" value="1"/>
</dbReference>
<evidence type="ECO:0000256" key="1">
    <source>
        <dbReference type="ARBA" id="ARBA00009353"/>
    </source>
</evidence>
<evidence type="ECO:0000313" key="5">
    <source>
        <dbReference type="Proteomes" id="UP001501521"/>
    </source>
</evidence>
<feature type="domain" description="NAD-dependent epimerase/dehydratase" evidence="2">
    <location>
        <begin position="157"/>
        <end position="278"/>
    </location>
</feature>
<dbReference type="EMBL" id="BAABLV010000019">
    <property type="protein sequence ID" value="GAA4895920.1"/>
    <property type="molecule type" value="Genomic_DNA"/>
</dbReference>
<gene>
    <name evidence="4" type="ORF">GCM10025789_11930</name>
</gene>
<sequence>MKVYEHVTDFPYPRHLVRQLTMGPGGLVRFVPEGGVSVVRGNPDDLRVGNEFTVRVQLPYRPFPRPLSTYRYVAIGDDVQVTDDIDSGIFTSWRHEAHLSDLPGGGTRIFDRIMFEAPKRVEDTSDASHDRDFRYRARRMLGDLAIHQLLSDRRRKILISGASGLIGTQLVALLVNAGHTVGRLVRSPEHGYALGTPIPWDPARRHLPPGILDGVDAVINLSGHSIGGRFTRGNKEKILQSRLDATHTLADAVARHPSTALIQASGIGVYGARRPGEVLTEESATGDGFLADVVRQWEDAARAASDAGARVAFMRTGIVLSQAGGALLPQLPLFFLGLGGRLAPAHGMNSWIGLADVTRAYAYAVATESVQGPVNMVGPSPVSNGEFAQALGRVINRPAWLPVPSVGPKLILGSEGYDQLINTDQDVSAGKLQAAGFRFGEPTVADALNHTLWR</sequence>
<dbReference type="Pfam" id="PF08338">
    <property type="entry name" value="DUF1731"/>
    <property type="match status" value="1"/>
</dbReference>
<evidence type="ECO:0000313" key="4">
    <source>
        <dbReference type="EMBL" id="GAA4895920.1"/>
    </source>
</evidence>
<reference evidence="5" key="1">
    <citation type="journal article" date="2019" name="Int. J. Syst. Evol. Microbiol.">
        <title>The Global Catalogue of Microorganisms (GCM) 10K type strain sequencing project: providing services to taxonomists for standard genome sequencing and annotation.</title>
        <authorList>
            <consortium name="The Broad Institute Genomics Platform"/>
            <consortium name="The Broad Institute Genome Sequencing Center for Infectious Disease"/>
            <person name="Wu L."/>
            <person name="Ma J."/>
        </authorList>
    </citation>
    <scope>NUCLEOTIDE SEQUENCE [LARGE SCALE GENOMIC DNA]</scope>
    <source>
        <strain evidence="5">JCM 19125</strain>
    </source>
</reference>
<dbReference type="Pfam" id="PF01370">
    <property type="entry name" value="Epimerase"/>
    <property type="match status" value="1"/>
</dbReference>
<dbReference type="SUPFAM" id="SSF55961">
    <property type="entry name" value="Bet v1-like"/>
    <property type="match status" value="1"/>
</dbReference>
<dbReference type="PANTHER" id="PTHR11092">
    <property type="entry name" value="SUGAR NUCLEOTIDE EPIMERASE RELATED"/>
    <property type="match status" value="1"/>
</dbReference>
<dbReference type="RefSeq" id="WP_345580418.1">
    <property type="nucleotide sequence ID" value="NZ_BAABLV010000019.1"/>
</dbReference>
<dbReference type="NCBIfam" id="TIGR01777">
    <property type="entry name" value="yfcH"/>
    <property type="match status" value="1"/>
</dbReference>
<name>A0ABP9F8H2_9ACTN</name>
<protein>
    <submittedName>
        <fullName evidence="4">TIGR01777 family oxidoreductase</fullName>
    </submittedName>
</protein>
<accession>A0ABP9F8H2</accession>
<comment type="similarity">
    <text evidence="1">Belongs to the NAD(P)-dependent epimerase/dehydratase family. SDR39U1 subfamily.</text>
</comment>
<dbReference type="Proteomes" id="UP001501521">
    <property type="component" value="Unassembled WGS sequence"/>
</dbReference>
<dbReference type="InterPro" id="IPR036291">
    <property type="entry name" value="NAD(P)-bd_dom_sf"/>
</dbReference>
<dbReference type="InterPro" id="IPR001509">
    <property type="entry name" value="Epimerase_deHydtase"/>
</dbReference>
<feature type="domain" description="DUF1731" evidence="3">
    <location>
        <begin position="403"/>
        <end position="450"/>
    </location>
</feature>